<evidence type="ECO:0000256" key="1">
    <source>
        <dbReference type="SAM" id="MobiDB-lite"/>
    </source>
</evidence>
<dbReference type="GO" id="GO:0006369">
    <property type="term" value="P:termination of RNA polymerase II transcription"/>
    <property type="evidence" value="ECO:0007669"/>
    <property type="project" value="InterPro"/>
</dbReference>
<dbReference type="GO" id="GO:0000993">
    <property type="term" value="F:RNA polymerase II complex binding"/>
    <property type="evidence" value="ECO:0007669"/>
    <property type="project" value="InterPro"/>
</dbReference>
<dbReference type="STRING" id="2163413.A0A4P6XNV3"/>
<dbReference type="InterPro" id="IPR008942">
    <property type="entry name" value="ENTH_VHS"/>
</dbReference>
<proteinExistence type="predicted"/>
<reference evidence="4" key="1">
    <citation type="submission" date="2019-03" db="EMBL/GenBank/DDBJ databases">
        <title>Snf2 controls pulcherriminic acid biosynthesis and connects pigmentation and antifungal activity of the yeast Metschnikowia pulcherrima.</title>
        <authorList>
            <person name="Gore-Lloyd D."/>
            <person name="Sumann I."/>
            <person name="Brachmann A.O."/>
            <person name="Schneeberger K."/>
            <person name="Ortiz-Merino R.A."/>
            <person name="Moreno-Beltran M."/>
            <person name="Schlaefli M."/>
            <person name="Kirner P."/>
            <person name="Santos Kron A."/>
            <person name="Wolfe K.H."/>
            <person name="Piel J."/>
            <person name="Ahrens C.H."/>
            <person name="Henk D."/>
            <person name="Freimoser F.M."/>
        </authorList>
    </citation>
    <scope>NUCLEOTIDE SEQUENCE [LARGE SCALE GENOMIC DNA]</scope>
    <source>
        <strain evidence="4">APC 1.2</strain>
    </source>
</reference>
<dbReference type="SUPFAM" id="SSF48464">
    <property type="entry name" value="ENTH/VHS domain"/>
    <property type="match status" value="1"/>
</dbReference>
<evidence type="ECO:0000313" key="4">
    <source>
        <dbReference type="Proteomes" id="UP000292447"/>
    </source>
</evidence>
<sequence>MLQTMEEPWKDPTAEDAFSAEYFQHLLASLTLNSRALIVELTSLAERFVDNAQEIVELIEERMMRILPKYKLYTFYLMDSIVKNIGSPYNLMFATNLYKLFTETYLIIDDTPTRQNLINLFKTWVCGKTSAGLDLFPKDTLVKVEKFIIQATSLGSSTQPDKVRITRDLILRESNYLLQYIISLEEVSEKVHDAKTVLPKAHDTLRAGRLLRHRLILDINLVSESAMIESKEEFESKKEQYVDRLREVRKVLDDQALSQQQMIKEAGPPPSLSSEPFAAPAIIQICPDPKFTDASSIFEETLDHMFLVAIEKWGEVQEPINIVNDQIEQKEIPPALSPIAPQPAQSLASCLGLTFESTGFESSMPADDIHEPTLDLSGASYEDDGDGYDPELTLNESDIRHSPPTSPMNGALIPGKSSLKRSSIGEQRTVKRVRFEV</sequence>
<protein>
    <submittedName>
        <fullName evidence="3">Pre-mRNA cleavage complex 2 protein Pcf11</fullName>
    </submittedName>
</protein>
<dbReference type="SMART" id="SM00582">
    <property type="entry name" value="RPR"/>
    <property type="match status" value="1"/>
</dbReference>
<feature type="region of interest" description="Disordered" evidence="1">
    <location>
        <begin position="372"/>
        <end position="425"/>
    </location>
</feature>
<name>A0A4P6XNV3_9ASCO</name>
<dbReference type="InterPro" id="IPR047415">
    <property type="entry name" value="Pcf11_CID"/>
</dbReference>
<dbReference type="Pfam" id="PF04818">
    <property type="entry name" value="CID"/>
    <property type="match status" value="1"/>
</dbReference>
<organism evidence="3 4">
    <name type="scientific">Metschnikowia aff. pulcherrima</name>
    <dbReference type="NCBI Taxonomy" id="2163413"/>
    <lineage>
        <taxon>Eukaryota</taxon>
        <taxon>Fungi</taxon>
        <taxon>Dikarya</taxon>
        <taxon>Ascomycota</taxon>
        <taxon>Saccharomycotina</taxon>
        <taxon>Pichiomycetes</taxon>
        <taxon>Metschnikowiaceae</taxon>
        <taxon>Metschnikowia</taxon>
    </lineage>
</organism>
<dbReference type="Proteomes" id="UP000292447">
    <property type="component" value="Chromosome III"/>
</dbReference>
<dbReference type="PANTHER" id="PTHR15921:SF3">
    <property type="entry name" value="PRE-MRNA CLEAVAGE COMPLEX 2 PROTEIN PCF11"/>
    <property type="match status" value="1"/>
</dbReference>
<keyword evidence="4" id="KW-1185">Reference proteome</keyword>
<dbReference type="GO" id="GO:0005737">
    <property type="term" value="C:cytoplasm"/>
    <property type="evidence" value="ECO:0007669"/>
    <property type="project" value="TreeGrafter"/>
</dbReference>
<dbReference type="EMBL" id="CP034458">
    <property type="protein sequence ID" value="QBM88315.1"/>
    <property type="molecule type" value="Genomic_DNA"/>
</dbReference>
<dbReference type="PANTHER" id="PTHR15921">
    <property type="entry name" value="PRE-MRNA CLEAVAGE COMPLEX II"/>
    <property type="match status" value="1"/>
</dbReference>
<dbReference type="GO" id="GO:0005849">
    <property type="term" value="C:mRNA cleavage factor complex"/>
    <property type="evidence" value="ECO:0007669"/>
    <property type="project" value="TreeGrafter"/>
</dbReference>
<dbReference type="AlphaFoldDB" id="A0A4P6XNV3"/>
<dbReference type="PROSITE" id="PS51391">
    <property type="entry name" value="CID"/>
    <property type="match status" value="1"/>
</dbReference>
<gene>
    <name evidence="3" type="primary">MPUL0C02810</name>
    <name evidence="3" type="ORF">METSCH_C02810</name>
</gene>
<dbReference type="InterPro" id="IPR045154">
    <property type="entry name" value="PCF11-like"/>
</dbReference>
<evidence type="ECO:0000259" key="2">
    <source>
        <dbReference type="PROSITE" id="PS51391"/>
    </source>
</evidence>
<feature type="domain" description="CID" evidence="2">
    <location>
        <begin position="15"/>
        <end position="152"/>
    </location>
</feature>
<dbReference type="Gene3D" id="1.25.40.90">
    <property type="match status" value="1"/>
</dbReference>
<dbReference type="InterPro" id="IPR006569">
    <property type="entry name" value="CID_dom"/>
</dbReference>
<accession>A0A4P6XNV3</accession>
<dbReference type="CDD" id="cd16982">
    <property type="entry name" value="CID_Pcf11"/>
    <property type="match status" value="1"/>
</dbReference>
<dbReference type="GO" id="GO:0003729">
    <property type="term" value="F:mRNA binding"/>
    <property type="evidence" value="ECO:0007669"/>
    <property type="project" value="InterPro"/>
</dbReference>
<evidence type="ECO:0000313" key="3">
    <source>
        <dbReference type="EMBL" id="QBM88315.1"/>
    </source>
</evidence>
<dbReference type="GO" id="GO:0031124">
    <property type="term" value="P:mRNA 3'-end processing"/>
    <property type="evidence" value="ECO:0007669"/>
    <property type="project" value="InterPro"/>
</dbReference>